<dbReference type="GO" id="GO:1990414">
    <property type="term" value="P:replication-born double-strand break repair via sister chromatid exchange"/>
    <property type="evidence" value="ECO:0007669"/>
    <property type="project" value="TreeGrafter"/>
</dbReference>
<protein>
    <submittedName>
        <fullName evidence="1">Uncharacterized protein</fullName>
    </submittedName>
</protein>
<proteinExistence type="predicted"/>
<evidence type="ECO:0000313" key="2">
    <source>
        <dbReference type="Proteomes" id="UP000014500"/>
    </source>
</evidence>
<dbReference type="PROSITE" id="PS51257">
    <property type="entry name" value="PROKAR_LIPOPROTEIN"/>
    <property type="match status" value="1"/>
</dbReference>
<dbReference type="GO" id="GO:0043240">
    <property type="term" value="C:Fanconi anaemia nuclear complex"/>
    <property type="evidence" value="ECO:0007669"/>
    <property type="project" value="InterPro"/>
</dbReference>
<dbReference type="GO" id="GO:1905168">
    <property type="term" value="P:positive regulation of double-strand break repair via homologous recombination"/>
    <property type="evidence" value="ECO:0007669"/>
    <property type="project" value="TreeGrafter"/>
</dbReference>
<dbReference type="AlphaFoldDB" id="T1J1W6"/>
<reference evidence="2" key="1">
    <citation type="submission" date="2011-05" db="EMBL/GenBank/DDBJ databases">
        <authorList>
            <person name="Richards S.R."/>
            <person name="Qu J."/>
            <person name="Jiang H."/>
            <person name="Jhangiani S.N."/>
            <person name="Agravi P."/>
            <person name="Goodspeed R."/>
            <person name="Gross S."/>
            <person name="Mandapat C."/>
            <person name="Jackson L."/>
            <person name="Mathew T."/>
            <person name="Pu L."/>
            <person name="Thornton R."/>
            <person name="Saada N."/>
            <person name="Wilczek-Boney K.B."/>
            <person name="Lee S."/>
            <person name="Kovar C."/>
            <person name="Wu Y."/>
            <person name="Scherer S.E."/>
            <person name="Worley K.C."/>
            <person name="Muzny D.M."/>
            <person name="Gibbs R."/>
        </authorList>
    </citation>
    <scope>NUCLEOTIDE SEQUENCE</scope>
    <source>
        <strain evidence="2">Brora</strain>
    </source>
</reference>
<dbReference type="HOGENOM" id="CLU_355019_0_0_1"/>
<keyword evidence="2" id="KW-1185">Reference proteome</keyword>
<dbReference type="STRING" id="126957.T1J1W6"/>
<organism evidence="1 2">
    <name type="scientific">Strigamia maritima</name>
    <name type="common">European centipede</name>
    <name type="synonym">Geophilus maritimus</name>
    <dbReference type="NCBI Taxonomy" id="126957"/>
    <lineage>
        <taxon>Eukaryota</taxon>
        <taxon>Metazoa</taxon>
        <taxon>Ecdysozoa</taxon>
        <taxon>Arthropoda</taxon>
        <taxon>Myriapoda</taxon>
        <taxon>Chilopoda</taxon>
        <taxon>Pleurostigmophora</taxon>
        <taxon>Geophilomorpha</taxon>
        <taxon>Linotaeniidae</taxon>
        <taxon>Strigamia</taxon>
    </lineage>
</organism>
<reference evidence="1" key="2">
    <citation type="submission" date="2015-02" db="UniProtKB">
        <authorList>
            <consortium name="EnsemblMetazoa"/>
        </authorList>
    </citation>
    <scope>IDENTIFICATION</scope>
</reference>
<dbReference type="GO" id="GO:0036297">
    <property type="term" value="P:interstrand cross-link repair"/>
    <property type="evidence" value="ECO:0007669"/>
    <property type="project" value="InterPro"/>
</dbReference>
<dbReference type="PANTHER" id="PTHR28450:SF1">
    <property type="entry name" value="FANCONI ANEMIA GROUP B PROTEIN"/>
    <property type="match status" value="1"/>
</dbReference>
<dbReference type="OMA" id="ISECFIC"/>
<dbReference type="Proteomes" id="UP000014500">
    <property type="component" value="Unassembled WGS sequence"/>
</dbReference>
<evidence type="ECO:0000313" key="1">
    <source>
        <dbReference type="EnsemblMetazoa" id="SMAR007540-PA"/>
    </source>
</evidence>
<dbReference type="InterPro" id="IPR033333">
    <property type="entry name" value="FANCB"/>
</dbReference>
<dbReference type="GO" id="GO:2000042">
    <property type="term" value="P:negative regulation of double-strand break repair via homologous recombination"/>
    <property type="evidence" value="ECO:0007669"/>
    <property type="project" value="TreeGrafter"/>
</dbReference>
<name>T1J1W6_STRMM</name>
<dbReference type="PANTHER" id="PTHR28450">
    <property type="entry name" value="FANCONI ANEMIA GROUP B PROTEIN"/>
    <property type="match status" value="1"/>
</dbReference>
<dbReference type="EnsemblMetazoa" id="SMAR007540-RA">
    <property type="protein sequence ID" value="SMAR007540-PA"/>
    <property type="gene ID" value="SMAR007540"/>
</dbReference>
<accession>T1J1W6</accession>
<dbReference type="EMBL" id="JH431790">
    <property type="status" value="NOT_ANNOTATED_CDS"/>
    <property type="molecule type" value="Genomic_DNA"/>
</dbReference>
<sequence length="791" mass="91280">MGNDEKYCILQHNQQVIGFSCVVKGDLLITNADLFYYNTQKEEFRLNRTEKCEIKMKSGKFQLEKTQCNVVKDISLGIQVPVVTIKLFSKQNSYLYSLILDYTRKKGSQLRSYHHFPFSSDGNTKLIIRDGPSFLCSNHNRLKLVYYNSVEYKTHQILPEYVGNFVLFNESNSSLYFIDGENGFLMSFSLETKELVNHGALIDDFTSKYAERVDVVNVEFDLNDLKGKKVVYFCCDSELMKFQNGQLVKKTFLPLNGKIADIYLYKHFSCDFLMILCEDGTLSAVKNDNFEVVKRWDNVDRIGIDDVMATGNKCVLIQFKSLVTHVLYNLNEKSVVTDILDVFYPKENIVNKNDEKMSVAAKAIENKLRVGELMLEDAQSRFNEKEECINQGISRMQELSANGDINSTPVNSHIIVIISPENYSMEIEQKESKLPLKVLELNGKIHKEFWLIRLKIENQSNKTLGNFTLHLVSSDNPIQFSVKFFRDEIFGDQNFGLNNLFVFKDYFSAVSPIIKRDDTMELIAAIHLTQPIFENLVVAVQVSAIFEIISEEKEIIPRMQLCGSLIYTFECLTSNSQQIFDIWALSTTKHSLTLEIHSSETNLSSIRQLLRDNLPIEHSELDSILYFRNFSHPLTNVAIQVSSKMADYETRIRIYYNTDTEIILLLHLMYSKLPPDMIITPFTGDLKALTNILKTSLQEELDIIREIISSRANSSPLETEIPMELDEKSPKESLKRLRKAFTARQKWLKQSKNGKIEYKMYKKLKNRLDQIEFKTDLNVGLFSPVNVSYYK</sequence>